<gene>
    <name evidence="3" type="ORF">BFS05_03925</name>
</gene>
<dbReference type="NCBIfam" id="NF001220">
    <property type="entry name" value="PRK00194.1"/>
    <property type="match status" value="1"/>
</dbReference>
<sequence>MNLKADTPVSENFAENVSENKAVITVVGKDAVGIIASVTTHLASRHVNVLTISQTIVDGFFNMMMIVDIADMNVEFDDLVSSLQSLGEEIGVRIHCQRTEIFTSMHRV</sequence>
<dbReference type="SUPFAM" id="SSF55021">
    <property type="entry name" value="ACT-like"/>
    <property type="match status" value="1"/>
</dbReference>
<accession>A0A2K1SUL6</accession>
<dbReference type="PANTHER" id="PTHR34875">
    <property type="entry name" value="UPF0237 PROTEIN MJ1558"/>
    <property type="match status" value="1"/>
</dbReference>
<reference evidence="3 4" key="1">
    <citation type="submission" date="2016-10" db="EMBL/GenBank/DDBJ databases">
        <authorList>
            <person name="Varghese N."/>
        </authorList>
    </citation>
    <scope>NUCLEOTIDE SEQUENCE [LARGE SCALE GENOMIC DNA]</scope>
    <source>
        <strain evidence="3 4">KA00225</strain>
    </source>
</reference>
<dbReference type="HAMAP" id="MF_01054">
    <property type="entry name" value="UPF0237"/>
    <property type="match status" value="1"/>
</dbReference>
<dbReference type="Pfam" id="PF13740">
    <property type="entry name" value="ACT_6"/>
    <property type="match status" value="1"/>
</dbReference>
<dbReference type="InterPro" id="IPR045865">
    <property type="entry name" value="ACT-like_dom_sf"/>
</dbReference>
<dbReference type="InterPro" id="IPR022986">
    <property type="entry name" value="UPF0237_ACT"/>
</dbReference>
<proteinExistence type="inferred from homology"/>
<dbReference type="OrthoDB" id="9803078at2"/>
<dbReference type="CDD" id="cd04872">
    <property type="entry name" value="ACT_1ZPV"/>
    <property type="match status" value="1"/>
</dbReference>
<dbReference type="RefSeq" id="WP_103084692.1">
    <property type="nucleotide sequence ID" value="NZ_JBLLPE010000001.1"/>
</dbReference>
<dbReference type="InterPro" id="IPR050990">
    <property type="entry name" value="UPF0237/GcvR_regulator"/>
</dbReference>
<evidence type="ECO:0000313" key="3">
    <source>
        <dbReference type="EMBL" id="PNS43202.1"/>
    </source>
</evidence>
<organism evidence="3 4">
    <name type="scientific">Gardnerella vaginalis</name>
    <dbReference type="NCBI Taxonomy" id="2702"/>
    <lineage>
        <taxon>Bacteria</taxon>
        <taxon>Bacillati</taxon>
        <taxon>Actinomycetota</taxon>
        <taxon>Actinomycetes</taxon>
        <taxon>Bifidobacteriales</taxon>
        <taxon>Bifidobacteriaceae</taxon>
        <taxon>Gardnerella</taxon>
    </lineage>
</organism>
<dbReference type="Gene3D" id="3.30.70.260">
    <property type="match status" value="1"/>
</dbReference>
<dbReference type="InterPro" id="IPR002912">
    <property type="entry name" value="ACT_dom"/>
</dbReference>
<evidence type="ECO:0000313" key="4">
    <source>
        <dbReference type="Proteomes" id="UP000236146"/>
    </source>
</evidence>
<comment type="caution">
    <text evidence="3">The sequence shown here is derived from an EMBL/GenBank/DDBJ whole genome shotgun (WGS) entry which is preliminary data.</text>
</comment>
<feature type="domain" description="ACT" evidence="2">
    <location>
        <begin position="23"/>
        <end position="97"/>
    </location>
</feature>
<protein>
    <recommendedName>
        <fullName evidence="1">UPF0237 protein BFS05_03925</fullName>
    </recommendedName>
</protein>
<evidence type="ECO:0000256" key="1">
    <source>
        <dbReference type="HAMAP-Rule" id="MF_01054"/>
    </source>
</evidence>
<dbReference type="EMBL" id="MNLH01000003">
    <property type="protein sequence ID" value="PNS43202.1"/>
    <property type="molecule type" value="Genomic_DNA"/>
</dbReference>
<evidence type="ECO:0000259" key="2">
    <source>
        <dbReference type="PROSITE" id="PS51671"/>
    </source>
</evidence>
<dbReference type="AlphaFoldDB" id="A0A2K1SUL6"/>
<dbReference type="PANTHER" id="PTHR34875:SF6">
    <property type="entry name" value="UPF0237 PROTEIN MJ1558"/>
    <property type="match status" value="1"/>
</dbReference>
<comment type="similarity">
    <text evidence="1">Belongs to the UPF0237 family.</text>
</comment>
<name>A0A2K1SUL6_GARVA</name>
<dbReference type="Proteomes" id="UP000236146">
    <property type="component" value="Unassembled WGS sequence"/>
</dbReference>
<dbReference type="PROSITE" id="PS51671">
    <property type="entry name" value="ACT"/>
    <property type="match status" value="1"/>
</dbReference>